<dbReference type="AlphaFoldDB" id="A0ABD3CUS3"/>
<proteinExistence type="inferred from homology"/>
<dbReference type="Proteomes" id="UP001632038">
    <property type="component" value="Unassembled WGS sequence"/>
</dbReference>
<dbReference type="EMBL" id="JAVIJP010000032">
    <property type="protein sequence ID" value="KAL3632854.1"/>
    <property type="molecule type" value="Genomic_DNA"/>
</dbReference>
<comment type="subcellular location">
    <subcellularLocation>
        <location evidence="1">Membrane</location>
        <topology evidence="1">Peripheral membrane protein</topology>
    </subcellularLocation>
</comment>
<comment type="caution">
    <text evidence="8">The sequence shown here is derived from an EMBL/GenBank/DDBJ whole genome shotgun (WGS) entry which is preliminary data.</text>
</comment>
<dbReference type="GO" id="GO:0009626">
    <property type="term" value="P:plant-type hypersensitive response"/>
    <property type="evidence" value="ECO:0007669"/>
    <property type="project" value="UniProtKB-KW"/>
</dbReference>
<keyword evidence="2" id="KW-0488">Methylation</keyword>
<dbReference type="SUPFAM" id="SSF55008">
    <property type="entry name" value="HMA, heavy metal-associated domain"/>
    <property type="match status" value="1"/>
</dbReference>
<dbReference type="Pfam" id="PF00403">
    <property type="entry name" value="HMA"/>
    <property type="match status" value="1"/>
</dbReference>
<name>A0ABD3CUS3_9LAMI</name>
<dbReference type="PANTHER" id="PTHR45868:SF80">
    <property type="entry name" value="F15K9.8-RELATED"/>
    <property type="match status" value="1"/>
</dbReference>
<evidence type="ECO:0000256" key="2">
    <source>
        <dbReference type="ARBA" id="ARBA00022481"/>
    </source>
</evidence>
<organism evidence="8 9">
    <name type="scientific">Castilleja foliolosa</name>
    <dbReference type="NCBI Taxonomy" id="1961234"/>
    <lineage>
        <taxon>Eukaryota</taxon>
        <taxon>Viridiplantae</taxon>
        <taxon>Streptophyta</taxon>
        <taxon>Embryophyta</taxon>
        <taxon>Tracheophyta</taxon>
        <taxon>Spermatophyta</taxon>
        <taxon>Magnoliopsida</taxon>
        <taxon>eudicotyledons</taxon>
        <taxon>Gunneridae</taxon>
        <taxon>Pentapetalae</taxon>
        <taxon>asterids</taxon>
        <taxon>lamiids</taxon>
        <taxon>Lamiales</taxon>
        <taxon>Orobanchaceae</taxon>
        <taxon>Pedicularideae</taxon>
        <taxon>Castillejinae</taxon>
        <taxon>Castilleja</taxon>
    </lineage>
</organism>
<evidence type="ECO:0000259" key="7">
    <source>
        <dbReference type="PROSITE" id="PS50846"/>
    </source>
</evidence>
<sequence>MENHRCEEIHNVLLSMNISCCELCPMKLKKKLLRMPGVDSVSMDVTENLIRVTGTVDPLTLLKKVEKLGKRVELVPPDSHHSPKQRATRYRDNKCGVSKKKSVEEKKEEEPHKCEAYEPPKVDERVCRDFYCKTHPRSRSIVDKASGSLPFFCGFGPYSNSPYMCYGDGFGFHQPGPQFGHPCLMRPPFYYQ</sequence>
<evidence type="ECO:0000256" key="1">
    <source>
        <dbReference type="ARBA" id="ARBA00004170"/>
    </source>
</evidence>
<dbReference type="PROSITE" id="PS50846">
    <property type="entry name" value="HMA_2"/>
    <property type="match status" value="1"/>
</dbReference>
<evidence type="ECO:0000256" key="6">
    <source>
        <dbReference type="SAM" id="MobiDB-lite"/>
    </source>
</evidence>
<comment type="similarity">
    <text evidence="5">Belongs to the HIPP family.</text>
</comment>
<dbReference type="Gene3D" id="3.30.70.100">
    <property type="match status" value="1"/>
</dbReference>
<reference evidence="9" key="1">
    <citation type="journal article" date="2024" name="IScience">
        <title>Strigolactones Initiate the Formation of Haustorium-like Structures in Castilleja.</title>
        <authorList>
            <person name="Buerger M."/>
            <person name="Peterson D."/>
            <person name="Chory J."/>
        </authorList>
    </citation>
    <scope>NUCLEOTIDE SEQUENCE [LARGE SCALE GENOMIC DNA]</scope>
</reference>
<dbReference type="GO" id="GO:0016020">
    <property type="term" value="C:membrane"/>
    <property type="evidence" value="ECO:0007669"/>
    <property type="project" value="UniProtKB-SubCell"/>
</dbReference>
<dbReference type="InterPro" id="IPR036163">
    <property type="entry name" value="HMA_dom_sf"/>
</dbReference>
<evidence type="ECO:0000313" key="8">
    <source>
        <dbReference type="EMBL" id="KAL3632854.1"/>
    </source>
</evidence>
<evidence type="ECO:0000313" key="9">
    <source>
        <dbReference type="Proteomes" id="UP001632038"/>
    </source>
</evidence>
<keyword evidence="4" id="KW-0449">Lipoprotein</keyword>
<keyword evidence="9" id="KW-1185">Reference proteome</keyword>
<evidence type="ECO:0000256" key="4">
    <source>
        <dbReference type="ARBA" id="ARBA00023289"/>
    </source>
</evidence>
<protein>
    <recommendedName>
        <fullName evidence="7">HMA domain-containing protein</fullName>
    </recommendedName>
</protein>
<evidence type="ECO:0000256" key="5">
    <source>
        <dbReference type="ARBA" id="ARBA00024045"/>
    </source>
</evidence>
<dbReference type="GO" id="GO:0046872">
    <property type="term" value="F:metal ion binding"/>
    <property type="evidence" value="ECO:0007669"/>
    <property type="project" value="UniProtKB-KW"/>
</dbReference>
<evidence type="ECO:0000256" key="3">
    <source>
        <dbReference type="ARBA" id="ARBA00022723"/>
    </source>
</evidence>
<dbReference type="InterPro" id="IPR006121">
    <property type="entry name" value="HMA_dom"/>
</dbReference>
<gene>
    <name evidence="8" type="ORF">CASFOL_025838</name>
</gene>
<feature type="domain" description="HMA" evidence="7">
    <location>
        <begin position="9"/>
        <end position="73"/>
    </location>
</feature>
<keyword evidence="3" id="KW-0479">Metal-binding</keyword>
<keyword evidence="4" id="KW-0636">Prenylation</keyword>
<dbReference type="PANTHER" id="PTHR45868">
    <property type="entry name" value="HEAVY METAL-ASSOCIATED ISOPRENYLATED PLANT PROTEIN 33-RELATED"/>
    <property type="match status" value="1"/>
</dbReference>
<feature type="region of interest" description="Disordered" evidence="6">
    <location>
        <begin position="76"/>
        <end position="103"/>
    </location>
</feature>
<accession>A0ABD3CUS3</accession>